<dbReference type="STRING" id="1391654.AKJ09_03501"/>
<dbReference type="EMBL" id="CP012333">
    <property type="protein sequence ID" value="AKU96837.1"/>
    <property type="molecule type" value="Genomic_DNA"/>
</dbReference>
<keyword evidence="2" id="KW-0378">Hydrolase</keyword>
<gene>
    <name evidence="2" type="ORF">AKJ09_03501</name>
</gene>
<reference evidence="2 3" key="1">
    <citation type="submission" date="2015-08" db="EMBL/GenBank/DDBJ databases">
        <authorList>
            <person name="Babu N.S."/>
            <person name="Beckwith C.J."/>
            <person name="Beseler K.G."/>
            <person name="Brison A."/>
            <person name="Carone J.V."/>
            <person name="Caskin T.P."/>
            <person name="Diamond M."/>
            <person name="Durham M.E."/>
            <person name="Foxe J.M."/>
            <person name="Go M."/>
            <person name="Henderson B.A."/>
            <person name="Jones I.B."/>
            <person name="McGettigan J.A."/>
            <person name="Micheletti S.J."/>
            <person name="Nasrallah M.E."/>
            <person name="Ortiz D."/>
            <person name="Piller C.R."/>
            <person name="Privatt S.R."/>
            <person name="Schneider S.L."/>
            <person name="Sharp S."/>
            <person name="Smith T.C."/>
            <person name="Stanton J.D."/>
            <person name="Ullery H.E."/>
            <person name="Wilson R.J."/>
            <person name="Serrano M.G."/>
            <person name="Buck G."/>
            <person name="Lee V."/>
            <person name="Wang Y."/>
            <person name="Carvalho R."/>
            <person name="Voegtly L."/>
            <person name="Shi R."/>
            <person name="Duckworth R."/>
            <person name="Johnson A."/>
            <person name="Loviza R."/>
            <person name="Walstead R."/>
            <person name="Shah Z."/>
            <person name="Kiflezghi M."/>
            <person name="Wade K."/>
            <person name="Ball S.L."/>
            <person name="Bradley K.W."/>
            <person name="Asai D.J."/>
            <person name="Bowman C.A."/>
            <person name="Russell D.A."/>
            <person name="Pope W.H."/>
            <person name="Jacobs-Sera D."/>
            <person name="Hendrix R.W."/>
            <person name="Hatfull G.F."/>
        </authorList>
    </citation>
    <scope>NUCLEOTIDE SEQUENCE [LARGE SCALE GENOMIC DNA]</scope>
    <source>
        <strain evidence="2 3">DSM 27648</strain>
    </source>
</reference>
<dbReference type="CDD" id="cd00085">
    <property type="entry name" value="HNHc"/>
    <property type="match status" value="1"/>
</dbReference>
<dbReference type="Pfam" id="PF14279">
    <property type="entry name" value="HNH_5"/>
    <property type="match status" value="1"/>
</dbReference>
<protein>
    <submittedName>
        <fullName evidence="2">HNH endonuclease family protein</fullName>
    </submittedName>
</protein>
<proteinExistence type="predicted"/>
<dbReference type="Gene3D" id="1.10.30.50">
    <property type="match status" value="1"/>
</dbReference>
<evidence type="ECO:0000259" key="1">
    <source>
        <dbReference type="SMART" id="SM00507"/>
    </source>
</evidence>
<dbReference type="AlphaFoldDB" id="A0A0K1PTJ8"/>
<organism evidence="2 3">
    <name type="scientific">Labilithrix luteola</name>
    <dbReference type="NCBI Taxonomy" id="1391654"/>
    <lineage>
        <taxon>Bacteria</taxon>
        <taxon>Pseudomonadati</taxon>
        <taxon>Myxococcota</taxon>
        <taxon>Polyangia</taxon>
        <taxon>Polyangiales</taxon>
        <taxon>Labilitrichaceae</taxon>
        <taxon>Labilithrix</taxon>
    </lineage>
</organism>
<evidence type="ECO:0000313" key="2">
    <source>
        <dbReference type="EMBL" id="AKU96837.1"/>
    </source>
</evidence>
<dbReference type="InterPro" id="IPR029471">
    <property type="entry name" value="HNH_5"/>
</dbReference>
<sequence length="191" mass="22152">MTEVLSKPVLVLNRVFQPVQLTTAKRAFVLLYGGSANALDEDGEEYDFALWRTLPVRRSDDALPIIGSALRVPRVLHLHRYDRTPKVSVRLTRRNLMFRDQHQCQYCGKQPPLRELNIDHVLPRSRGGPDSWENLVTACRICNLRKGWKTPEEANMRLARRPFRPKWTMTAQLLLGSGTKYREWEPFLKAS</sequence>
<keyword evidence="2" id="KW-0255">Endonuclease</keyword>
<name>A0A0K1PTJ8_9BACT</name>
<dbReference type="Proteomes" id="UP000064967">
    <property type="component" value="Chromosome"/>
</dbReference>
<dbReference type="PATRIC" id="fig|1391654.3.peg.3545"/>
<dbReference type="InterPro" id="IPR003615">
    <property type="entry name" value="HNH_nuc"/>
</dbReference>
<evidence type="ECO:0000313" key="3">
    <source>
        <dbReference type="Proteomes" id="UP000064967"/>
    </source>
</evidence>
<dbReference type="PANTHER" id="PTHR33877:SF2">
    <property type="entry name" value="OS07G0170200 PROTEIN"/>
    <property type="match status" value="1"/>
</dbReference>
<keyword evidence="3" id="KW-1185">Reference proteome</keyword>
<dbReference type="PANTHER" id="PTHR33877">
    <property type="entry name" value="SLL1193 PROTEIN"/>
    <property type="match status" value="1"/>
</dbReference>
<dbReference type="SMART" id="SM00507">
    <property type="entry name" value="HNHc"/>
    <property type="match status" value="1"/>
</dbReference>
<dbReference type="RefSeq" id="WP_146648068.1">
    <property type="nucleotide sequence ID" value="NZ_CP012333.1"/>
</dbReference>
<feature type="domain" description="HNH nuclease" evidence="1">
    <location>
        <begin position="91"/>
        <end position="144"/>
    </location>
</feature>
<dbReference type="OrthoDB" id="9802901at2"/>
<dbReference type="GO" id="GO:0004519">
    <property type="term" value="F:endonuclease activity"/>
    <property type="evidence" value="ECO:0007669"/>
    <property type="project" value="UniProtKB-KW"/>
</dbReference>
<accession>A0A0K1PTJ8</accession>
<keyword evidence="2" id="KW-0540">Nuclease</keyword>
<dbReference type="InterPro" id="IPR052892">
    <property type="entry name" value="NA-targeting_endonuclease"/>
</dbReference>
<dbReference type="KEGG" id="llu:AKJ09_03501"/>